<keyword evidence="1" id="KW-0812">Transmembrane</keyword>
<organism evidence="3 4">
    <name type="scientific">Streptomyces phyllanthi</name>
    <dbReference type="NCBI Taxonomy" id="1803180"/>
    <lineage>
        <taxon>Bacteria</taxon>
        <taxon>Bacillati</taxon>
        <taxon>Actinomycetota</taxon>
        <taxon>Actinomycetes</taxon>
        <taxon>Kitasatosporales</taxon>
        <taxon>Streptomycetaceae</taxon>
        <taxon>Streptomyces</taxon>
    </lineage>
</organism>
<evidence type="ECO:0000256" key="2">
    <source>
        <dbReference type="SAM" id="SignalP"/>
    </source>
</evidence>
<accession>A0A5N8VWT1</accession>
<feature type="transmembrane region" description="Helical" evidence="1">
    <location>
        <begin position="741"/>
        <end position="763"/>
    </location>
</feature>
<gene>
    <name evidence="3" type="ORF">FNH04_04315</name>
</gene>
<dbReference type="EMBL" id="VJZE01000014">
    <property type="protein sequence ID" value="MPY39176.1"/>
    <property type="molecule type" value="Genomic_DNA"/>
</dbReference>
<feature type="transmembrane region" description="Helical" evidence="1">
    <location>
        <begin position="331"/>
        <end position="348"/>
    </location>
</feature>
<feature type="transmembrane region" description="Helical" evidence="1">
    <location>
        <begin position="706"/>
        <end position="729"/>
    </location>
</feature>
<dbReference type="InterPro" id="IPR046176">
    <property type="entry name" value="DUF6185"/>
</dbReference>
<keyword evidence="2" id="KW-0732">Signal</keyword>
<sequence>MRACVVVLMALLLGGFAYPGHVARASDDLCRSGSLAKARVSASVRLEHERRTHTKVVSRLTVRVPSTWTYATGLLLGEDSEAYRRAMRCLLRGPGTQYTWWDEWRSRAPRITAEKDAVKVRVDFYAWADDQGMTYVGPWDVEIGKDHWRIRLNPSEALRRARWTSVVVDPGSSSAIMAKPRPATGEGDTGLVWRQKPRQAMPAVDVRLNPAWQRSWAAQDDRLRFLTTSVSGELLWDWSLAVLVLGAAARTRRAGTLTPNETTHVTTAARWAWLYLAISLVNRGEDVLYRLLGDHFRIDSWNNDLQAYHGLFVGLVLGWVLLVFGRPRPTVWLAGAVLTAPVLAVAVRPERFGLTAHAFLLEDTDDNAIAALFAAAGSVFALLLLGTAATGWRLARSAGLISPRSPRTPGGPNEPRDLTLRHAAPLIVLTVGIIGLCVGITRERNWQRASWLSAHGDAAYGIAHVKALGSELTWFSTISTDWWLTYDWILIGLAILAVLRARAHRFAASPQDPDRIDELWMLLFFPSMVGLGLGWFVNNGVVSWLWVFVNLGALQLVIVLSRGKGVLDRPLQRSGAPLRDALDEPRRHDLLDRARRFREVHAKLRRLDQGQSDDEAHSRRVYERELRGLHRWQAPSGAADKLPTDISVVDAALALGPHAAWWENGRRAALLAGLIGLPVSALLVWTENLRGEFLTTTLHYGFGLPGVLMGFVYWEVTWAGAGFLLGALWRRLPGRRGPVRSLPITAAFALPIGLDAIGNWFTRQGQTNLALYAAAMLLVMTLTGMALDLDTFRGERRYWQSRLGLLLSIYQMRYFSLQMAYLFAQLIAFLTLWQFFTDNAGPPEPRVGTSGGAEGS</sequence>
<dbReference type="Pfam" id="PF19683">
    <property type="entry name" value="DUF6185"/>
    <property type="match status" value="1"/>
</dbReference>
<reference evidence="3 4" key="1">
    <citation type="submission" date="2019-07" db="EMBL/GenBank/DDBJ databases">
        <title>New species of Amycolatopsis and Streptomyces.</title>
        <authorList>
            <person name="Duangmal K."/>
            <person name="Teo W.F.A."/>
            <person name="Lipun K."/>
        </authorList>
    </citation>
    <scope>NUCLEOTIDE SEQUENCE [LARGE SCALE GENOMIC DNA]</scope>
    <source>
        <strain evidence="3 4">TISTR 2346</strain>
    </source>
</reference>
<feature type="transmembrane region" description="Helical" evidence="1">
    <location>
        <begin position="482"/>
        <end position="499"/>
    </location>
</feature>
<feature type="chain" id="PRO_5039634348" evidence="2">
    <location>
        <begin position="20"/>
        <end position="856"/>
    </location>
</feature>
<name>A0A5N8VWT1_9ACTN</name>
<comment type="caution">
    <text evidence="3">The sequence shown here is derived from an EMBL/GenBank/DDBJ whole genome shotgun (WGS) entry which is preliminary data.</text>
</comment>
<feature type="transmembrane region" description="Helical" evidence="1">
    <location>
        <begin position="769"/>
        <end position="792"/>
    </location>
</feature>
<evidence type="ECO:0000313" key="4">
    <source>
        <dbReference type="Proteomes" id="UP000326979"/>
    </source>
</evidence>
<feature type="transmembrane region" description="Helical" evidence="1">
    <location>
        <begin position="519"/>
        <end position="537"/>
    </location>
</feature>
<keyword evidence="4" id="KW-1185">Reference proteome</keyword>
<evidence type="ECO:0000313" key="3">
    <source>
        <dbReference type="EMBL" id="MPY39176.1"/>
    </source>
</evidence>
<dbReference type="AlphaFoldDB" id="A0A5N8VWT1"/>
<feature type="transmembrane region" description="Helical" evidence="1">
    <location>
        <begin position="813"/>
        <end position="836"/>
    </location>
</feature>
<keyword evidence="1" id="KW-0472">Membrane</keyword>
<dbReference type="RefSeq" id="WP_228031108.1">
    <property type="nucleotide sequence ID" value="NZ_BAABEQ010000026.1"/>
</dbReference>
<feature type="transmembrane region" description="Helical" evidence="1">
    <location>
        <begin position="307"/>
        <end position="324"/>
    </location>
</feature>
<feature type="transmembrane region" description="Helical" evidence="1">
    <location>
        <begin position="423"/>
        <end position="441"/>
    </location>
</feature>
<feature type="transmembrane region" description="Helical" evidence="1">
    <location>
        <begin position="368"/>
        <end position="395"/>
    </location>
</feature>
<dbReference type="Proteomes" id="UP000326979">
    <property type="component" value="Unassembled WGS sequence"/>
</dbReference>
<protein>
    <submittedName>
        <fullName evidence="3">Uncharacterized protein</fullName>
    </submittedName>
</protein>
<feature type="transmembrane region" description="Helical" evidence="1">
    <location>
        <begin position="543"/>
        <end position="561"/>
    </location>
</feature>
<feature type="signal peptide" evidence="2">
    <location>
        <begin position="1"/>
        <end position="19"/>
    </location>
</feature>
<evidence type="ECO:0000256" key="1">
    <source>
        <dbReference type="SAM" id="Phobius"/>
    </source>
</evidence>
<keyword evidence="1" id="KW-1133">Transmembrane helix</keyword>
<proteinExistence type="predicted"/>
<feature type="transmembrane region" description="Helical" evidence="1">
    <location>
        <begin position="668"/>
        <end position="686"/>
    </location>
</feature>